<organism evidence="1 2">
    <name type="scientific">Ophiocordyceps camponoti-floridani</name>
    <dbReference type="NCBI Taxonomy" id="2030778"/>
    <lineage>
        <taxon>Eukaryota</taxon>
        <taxon>Fungi</taxon>
        <taxon>Dikarya</taxon>
        <taxon>Ascomycota</taxon>
        <taxon>Pezizomycotina</taxon>
        <taxon>Sordariomycetes</taxon>
        <taxon>Hypocreomycetidae</taxon>
        <taxon>Hypocreales</taxon>
        <taxon>Ophiocordycipitaceae</taxon>
        <taxon>Ophiocordyceps</taxon>
    </lineage>
</organism>
<keyword evidence="2" id="KW-1185">Reference proteome</keyword>
<accession>A0A8H4Q109</accession>
<reference evidence="1 2" key="1">
    <citation type="journal article" date="2020" name="G3 (Bethesda)">
        <title>Genetic Underpinnings of Host Manipulation by Ophiocordyceps as Revealed by Comparative Transcriptomics.</title>
        <authorList>
            <person name="Will I."/>
            <person name="Das B."/>
            <person name="Trinh T."/>
            <person name="Brachmann A."/>
            <person name="Ohm R.A."/>
            <person name="de Bekker C."/>
        </authorList>
    </citation>
    <scope>NUCLEOTIDE SEQUENCE [LARGE SCALE GENOMIC DNA]</scope>
    <source>
        <strain evidence="1 2">EC05</strain>
    </source>
</reference>
<dbReference type="EMBL" id="JAACLJ010000009">
    <property type="protein sequence ID" value="KAF4581091.1"/>
    <property type="molecule type" value="Genomic_DNA"/>
</dbReference>
<protein>
    <submittedName>
        <fullName evidence="1">Uncharacterized protein</fullName>
    </submittedName>
</protein>
<comment type="caution">
    <text evidence="1">The sequence shown here is derived from an EMBL/GenBank/DDBJ whole genome shotgun (WGS) entry which is preliminary data.</text>
</comment>
<proteinExistence type="predicted"/>
<evidence type="ECO:0000313" key="1">
    <source>
        <dbReference type="EMBL" id="KAF4581091.1"/>
    </source>
</evidence>
<dbReference type="Proteomes" id="UP000562929">
    <property type="component" value="Unassembled WGS sequence"/>
</dbReference>
<dbReference type="AlphaFoldDB" id="A0A8H4Q109"/>
<gene>
    <name evidence="1" type="ORF">GQ602_007228</name>
</gene>
<sequence length="99" mass="11636">MNPKLDVLRQSTREIRTNLDDIQMAMIDWRNQVNEAIRGLKLTYRHPFRTVLGDVNTALEECNQLFGHVGRWMDKLTAAIRSYNLANSQLEWMVEDDFP</sequence>
<name>A0A8H4Q109_9HYPO</name>
<evidence type="ECO:0000313" key="2">
    <source>
        <dbReference type="Proteomes" id="UP000562929"/>
    </source>
</evidence>